<evidence type="ECO:0000313" key="6">
    <source>
        <dbReference type="Proteomes" id="UP000193498"/>
    </source>
</evidence>
<dbReference type="PANTHER" id="PTHR12215:SF10">
    <property type="entry name" value="L-AMINOADIPATE-SEMIALDEHYDE DEHYDROGENASE-PHOSPHOPANTETHEINYL TRANSFERASE"/>
    <property type="match status" value="1"/>
</dbReference>
<dbReference type="GO" id="GO:0008897">
    <property type="term" value="F:holo-[acyl-carrier-protein] synthase activity"/>
    <property type="evidence" value="ECO:0007669"/>
    <property type="project" value="UniProtKB-EC"/>
</dbReference>
<feature type="domain" description="4'-phosphopantetheinyl transferase N-terminal" evidence="4">
    <location>
        <begin position="24"/>
        <end position="123"/>
    </location>
</feature>
<feature type="domain" description="4'-phosphopantetheinyl transferase" evidence="3">
    <location>
        <begin position="127"/>
        <end position="233"/>
    </location>
</feature>
<dbReference type="OrthoDB" id="26719at2759"/>
<dbReference type="GO" id="GO:0005829">
    <property type="term" value="C:cytosol"/>
    <property type="evidence" value="ECO:0007669"/>
    <property type="project" value="TreeGrafter"/>
</dbReference>
<keyword evidence="2 5" id="KW-0808">Transferase</keyword>
<dbReference type="InParanoid" id="A0A1Y1XIU9"/>
<comment type="caution">
    <text evidence="5">The sequence shown here is derived from an EMBL/GenBank/DDBJ whole genome shotgun (WGS) entry which is preliminary data.</text>
</comment>
<name>A0A1Y1XIU9_9FUNG</name>
<dbReference type="PANTHER" id="PTHR12215">
    <property type="entry name" value="PHOSPHOPANTETHEINE TRANSFERASE"/>
    <property type="match status" value="1"/>
</dbReference>
<dbReference type="STRING" id="1314790.A0A1Y1XIU9"/>
<dbReference type="InterPro" id="IPR008278">
    <property type="entry name" value="4-PPantetheinyl_Trfase_dom"/>
</dbReference>
<evidence type="ECO:0000313" key="5">
    <source>
        <dbReference type="EMBL" id="ORX85622.1"/>
    </source>
</evidence>
<dbReference type="InterPro" id="IPR037143">
    <property type="entry name" value="4-PPantetheinyl_Trfase_dom_sf"/>
</dbReference>
<dbReference type="EMBL" id="MCFE01000587">
    <property type="protein sequence ID" value="ORX85622.1"/>
    <property type="molecule type" value="Genomic_DNA"/>
</dbReference>
<evidence type="ECO:0000256" key="2">
    <source>
        <dbReference type="ARBA" id="ARBA00022679"/>
    </source>
</evidence>
<sequence>MSLVAPISSSKTEGLVARWAVNTSKWSPSEEEFEYLLRKVQPEEQQRIRKFHFKRDAKLALAGRLLQRRFVQDYFEVEWKDVVLIRTPEGRPALQTPSPILPSGAKVDFNISHHGDWVVFVAAVDYAVGVDVVQVKPPSEPLEKYFEAFTELFSDFEWKNIRAGNSTEDMLMRFFRHWSLKESFVKAIGTGLSFDLNRVEFNESQEGDWKANTNCIVKVDKTIQNNWRFEQTTLDDIHWVSVCLGRPDATSLPEENAASAPQFDILLPSQLYSPAYPSE</sequence>
<dbReference type="FunCoup" id="A0A1Y1XIU9">
    <property type="interactions" value="601"/>
</dbReference>
<accession>A0A1Y1XIU9</accession>
<dbReference type="Pfam" id="PF01648">
    <property type="entry name" value="ACPS"/>
    <property type="match status" value="1"/>
</dbReference>
<dbReference type="SUPFAM" id="SSF56214">
    <property type="entry name" value="4'-phosphopantetheinyl transferase"/>
    <property type="match status" value="2"/>
</dbReference>
<dbReference type="Pfam" id="PF22624">
    <property type="entry name" value="AASDHPPT_N"/>
    <property type="match status" value="1"/>
</dbReference>
<reference evidence="5 6" key="1">
    <citation type="submission" date="2016-07" db="EMBL/GenBank/DDBJ databases">
        <title>Pervasive Adenine N6-methylation of Active Genes in Fungi.</title>
        <authorList>
            <consortium name="DOE Joint Genome Institute"/>
            <person name="Mondo S.J."/>
            <person name="Dannebaum R.O."/>
            <person name="Kuo R.C."/>
            <person name="Labutti K."/>
            <person name="Haridas S."/>
            <person name="Kuo A."/>
            <person name="Salamov A."/>
            <person name="Ahrendt S.R."/>
            <person name="Lipzen A."/>
            <person name="Sullivan W."/>
            <person name="Andreopoulos W.B."/>
            <person name="Clum A."/>
            <person name="Lindquist E."/>
            <person name="Daum C."/>
            <person name="Ramamoorthy G.K."/>
            <person name="Gryganskyi A."/>
            <person name="Culley D."/>
            <person name="Magnuson J.K."/>
            <person name="James T.Y."/>
            <person name="O'Malley M.A."/>
            <person name="Stajich J.E."/>
            <person name="Spatafora J.W."/>
            <person name="Visel A."/>
            <person name="Grigoriev I.V."/>
        </authorList>
    </citation>
    <scope>NUCLEOTIDE SEQUENCE [LARGE SCALE GENOMIC DNA]</scope>
    <source>
        <strain evidence="5 6">CBS 931.73</strain>
    </source>
</reference>
<dbReference type="Proteomes" id="UP000193498">
    <property type="component" value="Unassembled WGS sequence"/>
</dbReference>
<protein>
    <recommendedName>
        <fullName evidence="1">holo-[acyl-carrier-protein] synthase</fullName>
        <ecNumber evidence="1">2.7.8.7</ecNumber>
    </recommendedName>
</protein>
<dbReference type="FunFam" id="3.90.470.20:FF:000003">
    <property type="entry name" value="L-aminoadipate-semialdehyde dehydrogenase-phosphopantetheinyl transferase"/>
    <property type="match status" value="1"/>
</dbReference>
<gene>
    <name evidence="5" type="ORF">K493DRAFT_307209</name>
</gene>
<organism evidence="5 6">
    <name type="scientific">Basidiobolus meristosporus CBS 931.73</name>
    <dbReference type="NCBI Taxonomy" id="1314790"/>
    <lineage>
        <taxon>Eukaryota</taxon>
        <taxon>Fungi</taxon>
        <taxon>Fungi incertae sedis</taxon>
        <taxon>Zoopagomycota</taxon>
        <taxon>Entomophthoromycotina</taxon>
        <taxon>Basidiobolomycetes</taxon>
        <taxon>Basidiobolales</taxon>
        <taxon>Basidiobolaceae</taxon>
        <taxon>Basidiobolus</taxon>
    </lineage>
</organism>
<dbReference type="InterPro" id="IPR055066">
    <property type="entry name" value="AASDHPPT_N"/>
</dbReference>
<dbReference type="GO" id="GO:0000287">
    <property type="term" value="F:magnesium ion binding"/>
    <property type="evidence" value="ECO:0007669"/>
    <property type="project" value="InterPro"/>
</dbReference>
<dbReference type="GO" id="GO:0019878">
    <property type="term" value="P:lysine biosynthetic process via aminoadipic acid"/>
    <property type="evidence" value="ECO:0007669"/>
    <property type="project" value="TreeGrafter"/>
</dbReference>
<dbReference type="InterPro" id="IPR050559">
    <property type="entry name" value="P-Pant_transferase_sf"/>
</dbReference>
<dbReference type="Gene3D" id="3.90.470.20">
    <property type="entry name" value="4'-phosphopantetheinyl transferase domain"/>
    <property type="match status" value="2"/>
</dbReference>
<dbReference type="EC" id="2.7.8.7" evidence="1"/>
<proteinExistence type="predicted"/>
<evidence type="ECO:0000256" key="1">
    <source>
        <dbReference type="ARBA" id="ARBA00013172"/>
    </source>
</evidence>
<keyword evidence="6" id="KW-1185">Reference proteome</keyword>
<evidence type="ECO:0000259" key="3">
    <source>
        <dbReference type="Pfam" id="PF01648"/>
    </source>
</evidence>
<evidence type="ECO:0000259" key="4">
    <source>
        <dbReference type="Pfam" id="PF22624"/>
    </source>
</evidence>
<dbReference type="AlphaFoldDB" id="A0A1Y1XIU9"/>